<dbReference type="SMART" id="SM00015">
    <property type="entry name" value="IQ"/>
    <property type="match status" value="3"/>
</dbReference>
<dbReference type="PROSITE" id="PS50096">
    <property type="entry name" value="IQ"/>
    <property type="match status" value="3"/>
</dbReference>
<dbReference type="InterPro" id="IPR008978">
    <property type="entry name" value="HSP20-like_chaperone"/>
</dbReference>
<proteinExistence type="predicted"/>
<dbReference type="SUPFAM" id="SSF49599">
    <property type="entry name" value="TRAF domain-like"/>
    <property type="match status" value="2"/>
</dbReference>
<dbReference type="InterPro" id="IPR002083">
    <property type="entry name" value="MATH/TRAF_dom"/>
</dbReference>
<name>A0A1Q9F1L2_SYMMI</name>
<dbReference type="Gene3D" id="2.60.40.790">
    <property type="match status" value="3"/>
</dbReference>
<dbReference type="EMBL" id="LSRX01000026">
    <property type="protein sequence ID" value="OLQ13580.1"/>
    <property type="molecule type" value="Genomic_DNA"/>
</dbReference>
<dbReference type="Gene3D" id="2.60.210.10">
    <property type="entry name" value="Apoptosis, Tumor Necrosis Factor Receptor Associated Protein 2, Chain A"/>
    <property type="match status" value="1"/>
</dbReference>
<dbReference type="PANTHER" id="PTHR34726:SF3">
    <property type="entry name" value="GUANYLATE-BINDING PROTEIN N-TERMINAL DOMAIN-CONTAINING PROTEIN-RELATED"/>
    <property type="match status" value="1"/>
</dbReference>
<evidence type="ECO:0000313" key="1">
    <source>
        <dbReference type="EMBL" id="OLQ13580.1"/>
    </source>
</evidence>
<comment type="caution">
    <text evidence="1">The sequence shown here is derived from an EMBL/GenBank/DDBJ whole genome shotgun (WGS) entry which is preliminary data.</text>
</comment>
<dbReference type="CDD" id="cd06464">
    <property type="entry name" value="ACD_sHsps-like"/>
    <property type="match status" value="3"/>
</dbReference>
<dbReference type="SUPFAM" id="SSF52540">
    <property type="entry name" value="P-loop containing nucleoside triphosphate hydrolases"/>
    <property type="match status" value="3"/>
</dbReference>
<dbReference type="Proteomes" id="UP000186817">
    <property type="component" value="Unassembled WGS sequence"/>
</dbReference>
<keyword evidence="2" id="KW-1185">Reference proteome</keyword>
<dbReference type="Gene3D" id="3.40.50.300">
    <property type="entry name" value="P-loop containing nucleotide triphosphate hydrolases"/>
    <property type="match status" value="3"/>
</dbReference>
<dbReference type="InterPro" id="IPR000048">
    <property type="entry name" value="IQ_motif_EF-hand-BS"/>
</dbReference>
<dbReference type="InterPro" id="IPR008974">
    <property type="entry name" value="TRAF-like"/>
</dbReference>
<organism evidence="1 2">
    <name type="scientific">Symbiodinium microadriaticum</name>
    <name type="common">Dinoflagellate</name>
    <name type="synonym">Zooxanthella microadriatica</name>
    <dbReference type="NCBI Taxonomy" id="2951"/>
    <lineage>
        <taxon>Eukaryota</taxon>
        <taxon>Sar</taxon>
        <taxon>Alveolata</taxon>
        <taxon>Dinophyceae</taxon>
        <taxon>Suessiales</taxon>
        <taxon>Symbiodiniaceae</taxon>
        <taxon>Symbiodinium</taxon>
    </lineage>
</organism>
<accession>A0A1Q9F1L2</accession>
<dbReference type="CDD" id="cd00121">
    <property type="entry name" value="MATH"/>
    <property type="match status" value="2"/>
</dbReference>
<dbReference type="PANTHER" id="PTHR34726">
    <property type="entry name" value="GBP DOMAIN-CONTAINING PROTEIN"/>
    <property type="match status" value="1"/>
</dbReference>
<gene>
    <name evidence="1" type="ORF">AK812_SmicGene2396</name>
</gene>
<dbReference type="SUPFAM" id="SSF49764">
    <property type="entry name" value="HSP20-like chaperones"/>
    <property type="match status" value="3"/>
</dbReference>
<sequence length="2391" mass="270635">MTERGTIEVDPVKLEATWRLEAADVADTKNGEKIVSPQLQLWRRYFSLFTYVPVPVKALLFINVAGVTKCLDFTEEVLKKLENGRWGWAKFCRVPDLTNPLDIRVQFIHIDGKDAKTLAEEAEVLRRKPTEAIKIQALWRGVETRRGEALRRAEEQRRRRQSRELTAALCLQLAWRLYQRRLQRRWRSKMVQAQSTPYDAILAFESLSQFLSTGEIRFLQHAESKLQVASAARFRIVAVVGLFDKGKTFLINKLFGVNLPSGKLHTTKGLSFLWIEERRMLVLDSAGVQSTVSYRAQAVQDAILDAQTTESLMFEMISRIAHHMIFVVNDLTWFEQKYVAMLHQKYVQGGQQKELVVVHNLRNTTDVQEACKLFSRQVTRCYDGEQSHLGELIFTQDAGPSAPPLHHIGLCYEFSKAGDAFNEKNRQHLLQSLEHRNSLGSELVLANILTAELARLLPRFVNIEAKCPESSVCSPDQAIGVEFSDAKEPTVPTADECLKAGYNCVGVLRMNLAQEGARVAMKTRGVISPLGEIIAHDVSFDPIVNVYDRTTAHGTSRIIRIECAGVTEEDVEWEELPNGVKISVDKKRPIDEHAVQPVQPIRQHHGVWEQEFSFDYSEGRFELSPEEATFENGVLTVVLKKAAQPRRGKFGPSGSKAGSRLVARDADAETPSPVMLWRSIFLNVLAGFVKARHYAQDTFGELSTWLVTSRFRVLPWNVEDTWAKLCFATCQDTFGELSTWLVTSRFRVLPWNVEDTWAKLCFATCQDTFGELSTWLVTSSMTQRGKIVEVDPFKLEATWRLEAADVADIKNGEAIDSPQLQLWNHSFSMHLYPHGRDAESDGYIGVFMHAPVKALIDVDVAGVTIRLDITAEKLKQWKNGICCRGWSKFCRKEDLDLTNPIEVHVQFNHIDGKDAKTLAEEAEFLRRRQPTEAIKIQALWRGVETRRREALRRAEERRRRRQSRELTAALCLQLAWRLYQRRLQRHWHSKMVQAQSTPYDAILAFESLSQFLSTGEIRFLQHAESKLQVASAARFRIVAVVGLFDKGKTFLINKLFGVNLPSGKLHTTKGLSFLWIEERRMLVLDSAGVQSTVSYRAQAVQDAILDAQTTESLMFEMISRIAHHMIFVVNDLTWFEQKYVAMLHQKYVQGGQQKELVVVHNLRNTTDVQEACKLFSRQVTRCYDGEQSHLGELIFTQDAGAGAPPLHHIGLCYEFSKAGDAFNEKNRQHLLQSLEHRNSLGSELVLADILTAELARLLPRFVNIEAKCPESSVCSPDQAIGVEFSDAREPTADECLKAGYNCVGVLRMNLAQEGSRVAMKTRGVISPLGEIIAHDVSFDPIVNVYDRTTTHGTSRIIRIECPGVTEEDVEWEELPNGVKISVDKKRPIDEHAVQPVQPIRQHHGVWEQEFSFDYSEGRFELSPEEATFENGVLTVVLKKAAQPRRGKFGQAGDKGRSHLAAPHAVMLWHDIPLDFLPDFVKARHFAQLGHVEAHERFRVLPWNVEDTWAKLCFATCQDTFGELSTWLVTSRFRVLPWNVEDTWAKLCFATCQDTFGELSTWLVTSRFRVLPWNVEDTWAKLCFATCQDTFGELSTWLVTSRFRVLPWNVEDTWAKLCFATCQVSNGRHLRRAADVAGHIQVEAAFLDILAPTEPLSYAAIVVVSGDSGSSLSFFRDILGLASFPVMAQRGAIVEVDPFKLEATWRLEAADVADTKNGERIFSPQLQLWRHSFRIELYPHGRDAESEGYFSVFVNVPARVLFDIEVAGVTKRLEFTEELNKTTKKGTLGWGWLQFCLVPDLTNPVDIRVRFGHIEGKDAKLLSEEAEVLRRKPTEAIKIQALWRGVETRRREELRRAEEQRRRRQSREITAALCLQLAWRLYQRRLQRRWHSKMVQAQNAHNTPYDAILAFESLSQFLSTGEIRFLQHAESKLQAASAARFRIVAVVGLFDKGKTFLINRLFGVNLPSGKLHTTKGLSFLWIEERRMLVLDSAGVQSTVSYRAQAVQDAILDAQTTESLMFEMISRIAHHMIFVVNDLTWFEQKYVAMLHQKYVQGGQQKELVVVHNLRNTTEVQEACKLFSRQVTRCYDGEQSHLGELIFTQDAGAGAPPLHHIGLCYEFSKAGDAFNEKNRQHLLQSLEHRNSLGSELVLADILKAELARLLPRFVNIEAKCPESSVCSPDQAIGVEFSDAREPTAEECLKAGYHCVGVLRVNLAQEGARVAMKTRGVISPLGEIIAHDVSFDPIVNVYDRTTTHGTSRIIRIECPGVTEEDVEWEELPNGVKISVDKKRPIDEHAVQPVQPIRQHHGVWEQEFSFDYSEGRFELSPEEATFENGVLTVVLKKAAQPRRGKFGQAGDKGRSHLVAPHADAETPSPAPSCGSFSLVTAAGA</sequence>
<evidence type="ECO:0000313" key="2">
    <source>
        <dbReference type="Proteomes" id="UP000186817"/>
    </source>
</evidence>
<dbReference type="OrthoDB" id="2135133at2759"/>
<protein>
    <submittedName>
        <fullName evidence="1">Uncharacterized protein</fullName>
    </submittedName>
</protein>
<reference evidence="1 2" key="1">
    <citation type="submission" date="2016-02" db="EMBL/GenBank/DDBJ databases">
        <title>Genome analysis of coral dinoflagellate symbionts highlights evolutionary adaptations to a symbiotic lifestyle.</title>
        <authorList>
            <person name="Aranda M."/>
            <person name="Li Y."/>
            <person name="Liew Y.J."/>
            <person name="Baumgarten S."/>
            <person name="Simakov O."/>
            <person name="Wilson M."/>
            <person name="Piel J."/>
            <person name="Ashoor H."/>
            <person name="Bougouffa S."/>
            <person name="Bajic V.B."/>
            <person name="Ryu T."/>
            <person name="Ravasi T."/>
            <person name="Bayer T."/>
            <person name="Micklem G."/>
            <person name="Kim H."/>
            <person name="Bhak J."/>
            <person name="Lajeunesse T.C."/>
            <person name="Voolstra C.R."/>
        </authorList>
    </citation>
    <scope>NUCLEOTIDE SEQUENCE [LARGE SCALE GENOMIC DNA]</scope>
    <source>
        <strain evidence="1 2">CCMP2467</strain>
    </source>
</reference>
<dbReference type="InterPro" id="IPR027417">
    <property type="entry name" value="P-loop_NTPase"/>
</dbReference>